<evidence type="ECO:0000313" key="2">
    <source>
        <dbReference type="EMBL" id="PSV46323.1"/>
    </source>
</evidence>
<sequence>MKNLELLIVNQQIIYSDNTLALQERQIAERTIDITRDAFKENESYCDAQQAMEAYAREKDKGLRLNKGQDNHFGRNQHK</sequence>
<proteinExistence type="predicted"/>
<feature type="compositionally biased region" description="Basic and acidic residues" evidence="1">
    <location>
        <begin position="60"/>
        <end position="73"/>
    </location>
</feature>
<reference evidence="2 3" key="1">
    <citation type="submission" date="2018-03" db="EMBL/GenBank/DDBJ databases">
        <title>Whole genome sequencing of Histamine producing bacteria.</title>
        <authorList>
            <person name="Butler K."/>
        </authorList>
    </citation>
    <scope>NUCLEOTIDE SEQUENCE [LARGE SCALE GENOMIC DNA]</scope>
    <source>
        <strain evidence="2 3">ATCC 19614</strain>
    </source>
</reference>
<evidence type="ECO:0000313" key="3">
    <source>
        <dbReference type="Proteomes" id="UP000241803"/>
    </source>
</evidence>
<feature type="region of interest" description="Disordered" evidence="1">
    <location>
        <begin position="60"/>
        <end position="79"/>
    </location>
</feature>
<dbReference type="Proteomes" id="UP000241803">
    <property type="component" value="Unassembled WGS sequence"/>
</dbReference>
<accession>A0A2T3L7G9</accession>
<comment type="caution">
    <text evidence="2">The sequence shown here is derived from an EMBL/GenBank/DDBJ whole genome shotgun (WGS) entry which is preliminary data.</text>
</comment>
<protein>
    <submittedName>
        <fullName evidence="2">Uncharacterized protein</fullName>
    </submittedName>
</protein>
<evidence type="ECO:0000256" key="1">
    <source>
        <dbReference type="SAM" id="MobiDB-lite"/>
    </source>
</evidence>
<organism evidence="2 3">
    <name type="scientific">Photobacterium indicum</name>
    <dbReference type="NCBI Taxonomy" id="81447"/>
    <lineage>
        <taxon>Bacteria</taxon>
        <taxon>Pseudomonadati</taxon>
        <taxon>Pseudomonadota</taxon>
        <taxon>Gammaproteobacteria</taxon>
        <taxon>Vibrionales</taxon>
        <taxon>Vibrionaceae</taxon>
        <taxon>Photobacterium</taxon>
    </lineage>
</organism>
<dbReference type="EMBL" id="PYOC01000005">
    <property type="protein sequence ID" value="PSV46323.1"/>
    <property type="molecule type" value="Genomic_DNA"/>
</dbReference>
<dbReference type="AlphaFoldDB" id="A0A2T3L7G9"/>
<keyword evidence="3" id="KW-1185">Reference proteome</keyword>
<name>A0A2T3L7G9_9GAMM</name>
<gene>
    <name evidence="2" type="ORF">C9J47_15875</name>
</gene>
<dbReference type="RefSeq" id="WP_107254382.1">
    <property type="nucleotide sequence ID" value="NZ_PYOC01000005.1"/>
</dbReference>